<protein>
    <submittedName>
        <fullName evidence="5">Putative transcriptional regulator, GntR-family</fullName>
    </submittedName>
</protein>
<dbReference type="SUPFAM" id="SSF46785">
    <property type="entry name" value="Winged helix' DNA-binding domain"/>
    <property type="match status" value="1"/>
</dbReference>
<dbReference type="Gene3D" id="1.20.120.530">
    <property type="entry name" value="GntR ligand-binding domain-like"/>
    <property type="match status" value="1"/>
</dbReference>
<dbReference type="GO" id="GO:0003700">
    <property type="term" value="F:DNA-binding transcription factor activity"/>
    <property type="evidence" value="ECO:0007669"/>
    <property type="project" value="InterPro"/>
</dbReference>
<evidence type="ECO:0000313" key="6">
    <source>
        <dbReference type="Proteomes" id="UP000023703"/>
    </source>
</evidence>
<keyword evidence="1" id="KW-0805">Transcription regulation</keyword>
<dbReference type="PANTHER" id="PTHR43537">
    <property type="entry name" value="TRANSCRIPTIONAL REGULATOR, GNTR FAMILY"/>
    <property type="match status" value="1"/>
</dbReference>
<dbReference type="PANTHER" id="PTHR43537:SF49">
    <property type="entry name" value="TRANSCRIPTIONAL REGULATORY PROTEIN"/>
    <property type="match status" value="1"/>
</dbReference>
<evidence type="ECO:0000259" key="4">
    <source>
        <dbReference type="PROSITE" id="PS50949"/>
    </source>
</evidence>
<dbReference type="InterPro" id="IPR000524">
    <property type="entry name" value="Tscrpt_reg_HTH_GntR"/>
</dbReference>
<organism evidence="5 6">
    <name type="scientific">Corynebacterium glyciniphilum AJ 3170</name>
    <dbReference type="NCBI Taxonomy" id="1404245"/>
    <lineage>
        <taxon>Bacteria</taxon>
        <taxon>Bacillati</taxon>
        <taxon>Actinomycetota</taxon>
        <taxon>Actinomycetes</taxon>
        <taxon>Mycobacteriales</taxon>
        <taxon>Corynebacteriaceae</taxon>
        <taxon>Corynebacterium</taxon>
    </lineage>
</organism>
<dbReference type="GO" id="GO:0003677">
    <property type="term" value="F:DNA binding"/>
    <property type="evidence" value="ECO:0007669"/>
    <property type="project" value="UniProtKB-KW"/>
</dbReference>
<accession>X5DNI0</accession>
<dbReference type="Pfam" id="PF07729">
    <property type="entry name" value="FCD"/>
    <property type="match status" value="1"/>
</dbReference>
<evidence type="ECO:0000256" key="3">
    <source>
        <dbReference type="ARBA" id="ARBA00023163"/>
    </source>
</evidence>
<keyword evidence="2" id="KW-0238">DNA-binding</keyword>
<dbReference type="STRING" id="1404245.CGLY_01905"/>
<name>X5DNI0_9CORY</name>
<dbReference type="SMART" id="SM00895">
    <property type="entry name" value="FCD"/>
    <property type="match status" value="1"/>
</dbReference>
<dbReference type="PRINTS" id="PR00035">
    <property type="entry name" value="HTHGNTR"/>
</dbReference>
<dbReference type="SUPFAM" id="SSF48008">
    <property type="entry name" value="GntR ligand-binding domain-like"/>
    <property type="match status" value="1"/>
</dbReference>
<evidence type="ECO:0000256" key="2">
    <source>
        <dbReference type="ARBA" id="ARBA00023125"/>
    </source>
</evidence>
<gene>
    <name evidence="5" type="ORF">CGLY_01905</name>
</gene>
<dbReference type="Pfam" id="PF00392">
    <property type="entry name" value="GntR"/>
    <property type="match status" value="1"/>
</dbReference>
<dbReference type="SMART" id="SM00345">
    <property type="entry name" value="HTH_GNTR"/>
    <property type="match status" value="1"/>
</dbReference>
<feature type="domain" description="HTH gntR-type" evidence="4">
    <location>
        <begin position="12"/>
        <end position="79"/>
    </location>
</feature>
<dbReference type="Proteomes" id="UP000023703">
    <property type="component" value="Chromosome"/>
</dbReference>
<dbReference type="OrthoDB" id="3186208at2"/>
<reference evidence="5 6" key="1">
    <citation type="journal article" date="2015" name="Int. J. Syst. Evol. Microbiol.">
        <title>Revisiting Corynebacterium glyciniphilum (ex Kubota et al., 1972) sp. nov., nom. rev., isolated from putrefied banana.</title>
        <authorList>
            <person name="Al-Dilaimi A."/>
            <person name="Bednarz H."/>
            <person name="Lomker A."/>
            <person name="Niehaus K."/>
            <person name="Kalinowski J."/>
            <person name="Ruckert C."/>
        </authorList>
    </citation>
    <scope>NUCLEOTIDE SEQUENCE [LARGE SCALE GENOMIC DNA]</scope>
    <source>
        <strain evidence="5">AJ 3170</strain>
    </source>
</reference>
<dbReference type="InterPro" id="IPR036390">
    <property type="entry name" value="WH_DNA-bd_sf"/>
</dbReference>
<dbReference type="KEGG" id="cgy:CGLY_01905"/>
<dbReference type="HOGENOM" id="CLU_017584_5_1_11"/>
<dbReference type="InterPro" id="IPR008920">
    <property type="entry name" value="TF_FadR/GntR_C"/>
</dbReference>
<dbReference type="CDD" id="cd07377">
    <property type="entry name" value="WHTH_GntR"/>
    <property type="match status" value="1"/>
</dbReference>
<evidence type="ECO:0000313" key="5">
    <source>
        <dbReference type="EMBL" id="AHW62829.1"/>
    </source>
</evidence>
<keyword evidence="3" id="KW-0804">Transcription</keyword>
<proteinExistence type="predicted"/>
<dbReference type="InterPro" id="IPR036388">
    <property type="entry name" value="WH-like_DNA-bd_sf"/>
</dbReference>
<dbReference type="PROSITE" id="PS50949">
    <property type="entry name" value="HTH_GNTR"/>
    <property type="match status" value="1"/>
</dbReference>
<dbReference type="InterPro" id="IPR011711">
    <property type="entry name" value="GntR_C"/>
</dbReference>
<dbReference type="Gene3D" id="1.10.10.10">
    <property type="entry name" value="Winged helix-like DNA-binding domain superfamily/Winged helix DNA-binding domain"/>
    <property type="match status" value="1"/>
</dbReference>
<dbReference type="EMBL" id="CP006842">
    <property type="protein sequence ID" value="AHW62829.1"/>
    <property type="molecule type" value="Genomic_DNA"/>
</dbReference>
<dbReference type="AlphaFoldDB" id="X5DNI0"/>
<evidence type="ECO:0000256" key="1">
    <source>
        <dbReference type="ARBA" id="ARBA00023015"/>
    </source>
</evidence>
<dbReference type="eggNOG" id="COG1802">
    <property type="taxonomic scope" value="Bacteria"/>
</dbReference>
<dbReference type="RefSeq" id="WP_081803736.1">
    <property type="nucleotide sequence ID" value="NZ_CP006842.1"/>
</dbReference>
<keyword evidence="6" id="KW-1185">Reference proteome</keyword>
<sequence length="221" mass="24300">MYGDQPHPRSADALRGWVRAEIRAQIASGALHPGSRILEREIADTLTVSRVPVREAFRLLEAEGYLVSGKSGGVRVRPLDADEVNEMFDVRVELEALAARSAAVKAPPAQINDLCRQLEGSRHHLATGHLSDFAAANSNLHSMVRAASGNRFLGDRVGPLIGRVSWAFQVSSEPELVLDLHTRLITAIAEHRFADAEAVMREDTEHNRRVALARLEALHDE</sequence>